<feature type="non-terminal residue" evidence="1">
    <location>
        <position position="148"/>
    </location>
</feature>
<accession>R4IQP8</accession>
<feature type="non-terminal residue" evidence="1">
    <location>
        <position position="1"/>
    </location>
</feature>
<sequence>TTAEDPFIPSTHLPFEIVGELGYMLKFTTTLDSSYTVCFNRPNDCANGSGWIRLVFGTIHIPLMGGKNSVTIQSTKRLMVTLTESTTHTVMTVSAWISVDGRPDWDRFWFEHDGQSVVKNHTVEMRTNVRYTDLSGFKLCSTHGQKGF</sequence>
<reference evidence="1" key="1">
    <citation type="submission" date="2012-01" db="EMBL/GenBank/DDBJ databases">
        <title>Occurrence and phylogenetic characterization of a baculovirus isolated from Culex quinquefasciatus in Sao Paulo State, Brazil.</title>
        <authorList>
            <person name="Coutinho C."/>
            <person name="Guedes I."/>
            <person name="Becnel J.J."/>
        </authorList>
    </citation>
    <scope>NUCLEOTIDE SEQUENCE</scope>
    <source>
        <strain evidence="1">Louisiana</strain>
    </source>
</reference>
<gene>
    <name evidence="1" type="primary">lef-8</name>
</gene>
<organism evidence="1">
    <name type="scientific">Aedes sollicitans nucleopolyhedrovirus</name>
    <dbReference type="NCBI Taxonomy" id="1260293"/>
    <lineage>
        <taxon>Viruses</taxon>
        <taxon>Viruses incertae sedis</taxon>
        <taxon>Naldaviricetes</taxon>
        <taxon>Lefavirales</taxon>
        <taxon>Baculoviridae</taxon>
    </lineage>
</organism>
<evidence type="ECO:0000313" key="1">
    <source>
        <dbReference type="EMBL" id="AFX71925.1"/>
    </source>
</evidence>
<protein>
    <submittedName>
        <fullName evidence="1">Late expression factor 8</fullName>
    </submittedName>
</protein>
<proteinExistence type="predicted"/>
<name>R4IQP8_9BACU</name>
<dbReference type="EMBL" id="JQ582836">
    <property type="protein sequence ID" value="AFX71925.1"/>
    <property type="molecule type" value="Genomic_DNA"/>
</dbReference>